<evidence type="ECO:0000256" key="2">
    <source>
        <dbReference type="SAM" id="Phobius"/>
    </source>
</evidence>
<reference evidence="4 5" key="1">
    <citation type="journal article" date="2018" name="Sci. Rep.">
        <title>Comparative genomics provides insights into the lifestyle and reveals functional heterogeneity of dark septate endophytic fungi.</title>
        <authorList>
            <person name="Knapp D.G."/>
            <person name="Nemeth J.B."/>
            <person name="Barry K."/>
            <person name="Hainaut M."/>
            <person name="Henrissat B."/>
            <person name="Johnson J."/>
            <person name="Kuo A."/>
            <person name="Lim J.H.P."/>
            <person name="Lipzen A."/>
            <person name="Nolan M."/>
            <person name="Ohm R.A."/>
            <person name="Tamas L."/>
            <person name="Grigoriev I.V."/>
            <person name="Spatafora J.W."/>
            <person name="Nagy L.G."/>
            <person name="Kovacs G.M."/>
        </authorList>
    </citation>
    <scope>NUCLEOTIDE SEQUENCE [LARGE SCALE GENOMIC DNA]</scope>
    <source>
        <strain evidence="4 5">DSE2036</strain>
    </source>
</reference>
<gene>
    <name evidence="4" type="ORF">DM02DRAFT_284533</name>
</gene>
<protein>
    <submittedName>
        <fullName evidence="4">Uncharacterized protein</fullName>
    </submittedName>
</protein>
<feature type="region of interest" description="Disordered" evidence="1">
    <location>
        <begin position="285"/>
        <end position="315"/>
    </location>
</feature>
<dbReference type="OrthoDB" id="3770443at2759"/>
<accession>A0A2V1EE78</accession>
<proteinExistence type="predicted"/>
<keyword evidence="2" id="KW-0472">Membrane</keyword>
<keyword evidence="5" id="KW-1185">Reference proteome</keyword>
<dbReference type="EMBL" id="KZ805303">
    <property type="protein sequence ID" value="PVI07605.1"/>
    <property type="molecule type" value="Genomic_DNA"/>
</dbReference>
<evidence type="ECO:0000313" key="5">
    <source>
        <dbReference type="Proteomes" id="UP000244855"/>
    </source>
</evidence>
<evidence type="ECO:0000313" key="4">
    <source>
        <dbReference type="EMBL" id="PVI07605.1"/>
    </source>
</evidence>
<dbReference type="AlphaFoldDB" id="A0A2V1EE78"/>
<keyword evidence="2" id="KW-1133">Transmembrane helix</keyword>
<keyword evidence="2" id="KW-0812">Transmembrane</keyword>
<dbReference type="Proteomes" id="UP000244855">
    <property type="component" value="Unassembled WGS sequence"/>
</dbReference>
<feature type="chain" id="PRO_5016060311" evidence="3">
    <location>
        <begin position="25"/>
        <end position="315"/>
    </location>
</feature>
<name>A0A2V1EE78_9PLEO</name>
<evidence type="ECO:0000256" key="3">
    <source>
        <dbReference type="SAM" id="SignalP"/>
    </source>
</evidence>
<sequence>MRPFTTKHLLHLMFIPSFPSPTSALSTVFPSQQFGCQYSSHTYGTYIYFTSPNDTNFSFAIHTTWKQYYPIALRAALVLADFRLADAPREDDKHAMCGWQTLDSVSIKGWDRGDLAAKYLSPSRSSLSTQLTPEYVPTNPSSLLAHPKQRDMRLSTITAPPRTPPHQPHPNAETLARVHQILLTNYPGADIAMFILEMASTIFWAVALTLSLVYLLSYVTRHAELRKMRKEELRLQQPQQQRQEQSDGGNGDGDEDEGIELASLRRGKSEAWIVPAMRKLSFPKPCLGARKGGRGVQTTTVQREASLSGATLRDA</sequence>
<evidence type="ECO:0000256" key="1">
    <source>
        <dbReference type="SAM" id="MobiDB-lite"/>
    </source>
</evidence>
<feature type="transmembrane region" description="Helical" evidence="2">
    <location>
        <begin position="202"/>
        <end position="220"/>
    </location>
</feature>
<feature type="signal peptide" evidence="3">
    <location>
        <begin position="1"/>
        <end position="24"/>
    </location>
</feature>
<keyword evidence="3" id="KW-0732">Signal</keyword>
<feature type="compositionally biased region" description="Polar residues" evidence="1">
    <location>
        <begin position="296"/>
        <end position="309"/>
    </location>
</feature>
<organism evidence="4 5">
    <name type="scientific">Periconia macrospinosa</name>
    <dbReference type="NCBI Taxonomy" id="97972"/>
    <lineage>
        <taxon>Eukaryota</taxon>
        <taxon>Fungi</taxon>
        <taxon>Dikarya</taxon>
        <taxon>Ascomycota</taxon>
        <taxon>Pezizomycotina</taxon>
        <taxon>Dothideomycetes</taxon>
        <taxon>Pleosporomycetidae</taxon>
        <taxon>Pleosporales</taxon>
        <taxon>Massarineae</taxon>
        <taxon>Periconiaceae</taxon>
        <taxon>Periconia</taxon>
    </lineage>
</organism>
<feature type="region of interest" description="Disordered" evidence="1">
    <location>
        <begin position="231"/>
        <end position="257"/>
    </location>
</feature>